<gene>
    <name evidence="5" type="ORF">FSP39_017688</name>
</gene>
<dbReference type="GO" id="GO:0031267">
    <property type="term" value="F:small GTPase binding"/>
    <property type="evidence" value="ECO:0007669"/>
    <property type="project" value="TreeGrafter"/>
</dbReference>
<keyword evidence="6" id="KW-1185">Reference proteome</keyword>
<dbReference type="InterPro" id="IPR027038">
    <property type="entry name" value="RanGap"/>
</dbReference>
<dbReference type="GO" id="GO:0048471">
    <property type="term" value="C:perinuclear region of cytoplasm"/>
    <property type="evidence" value="ECO:0007669"/>
    <property type="project" value="TreeGrafter"/>
</dbReference>
<evidence type="ECO:0000256" key="1">
    <source>
        <dbReference type="ARBA" id="ARBA00022468"/>
    </source>
</evidence>
<proteinExistence type="predicted"/>
<dbReference type="SMART" id="SM00368">
    <property type="entry name" value="LRR_RI"/>
    <property type="match status" value="2"/>
</dbReference>
<dbReference type="AlphaFoldDB" id="A0AA88YAX9"/>
<dbReference type="GO" id="GO:0006913">
    <property type="term" value="P:nucleocytoplasmic transport"/>
    <property type="evidence" value="ECO:0007669"/>
    <property type="project" value="TreeGrafter"/>
</dbReference>
<keyword evidence="2" id="KW-0433">Leucine-rich repeat</keyword>
<dbReference type="SUPFAM" id="SSF52047">
    <property type="entry name" value="RNI-like"/>
    <property type="match status" value="1"/>
</dbReference>
<evidence type="ECO:0000313" key="6">
    <source>
        <dbReference type="Proteomes" id="UP001186944"/>
    </source>
</evidence>
<reference evidence="5" key="1">
    <citation type="submission" date="2019-08" db="EMBL/GenBank/DDBJ databases">
        <title>The improved chromosome-level genome for the pearl oyster Pinctada fucata martensii using PacBio sequencing and Hi-C.</title>
        <authorList>
            <person name="Zheng Z."/>
        </authorList>
    </citation>
    <scope>NUCLEOTIDE SEQUENCE</scope>
    <source>
        <strain evidence="5">ZZ-2019</strain>
        <tissue evidence="5">Adductor muscle</tissue>
    </source>
</reference>
<feature type="compositionally biased region" description="Basic and acidic residues" evidence="4">
    <location>
        <begin position="253"/>
        <end position="266"/>
    </location>
</feature>
<dbReference type="GO" id="GO:0005096">
    <property type="term" value="F:GTPase activator activity"/>
    <property type="evidence" value="ECO:0007669"/>
    <property type="project" value="UniProtKB-KW"/>
</dbReference>
<feature type="region of interest" description="Disordered" evidence="4">
    <location>
        <begin position="253"/>
        <end position="304"/>
    </location>
</feature>
<evidence type="ECO:0000313" key="5">
    <source>
        <dbReference type="EMBL" id="KAK3095694.1"/>
    </source>
</evidence>
<dbReference type="PANTHER" id="PTHR24113:SF12">
    <property type="entry name" value="RAN GTPASE-ACTIVATING PROTEIN 1"/>
    <property type="match status" value="1"/>
</dbReference>
<name>A0AA88YAX9_PINIB</name>
<evidence type="ECO:0000256" key="2">
    <source>
        <dbReference type="ARBA" id="ARBA00022614"/>
    </source>
</evidence>
<dbReference type="Gene3D" id="3.80.10.10">
    <property type="entry name" value="Ribonuclease Inhibitor"/>
    <property type="match status" value="1"/>
</dbReference>
<dbReference type="Proteomes" id="UP001186944">
    <property type="component" value="Unassembled WGS sequence"/>
</dbReference>
<keyword evidence="1" id="KW-0343">GTPase activation</keyword>
<dbReference type="InterPro" id="IPR001611">
    <property type="entry name" value="Leu-rich_rpt"/>
</dbReference>
<accession>A0AA88YAX9</accession>
<dbReference type="GO" id="GO:0005829">
    <property type="term" value="C:cytosol"/>
    <property type="evidence" value="ECO:0007669"/>
    <property type="project" value="TreeGrafter"/>
</dbReference>
<comment type="caution">
    <text evidence="5">The sequence shown here is derived from an EMBL/GenBank/DDBJ whole genome shotgun (WGS) entry which is preliminary data.</text>
</comment>
<organism evidence="5 6">
    <name type="scientific">Pinctada imbricata</name>
    <name type="common">Atlantic pearl-oyster</name>
    <name type="synonym">Pinctada martensii</name>
    <dbReference type="NCBI Taxonomy" id="66713"/>
    <lineage>
        <taxon>Eukaryota</taxon>
        <taxon>Metazoa</taxon>
        <taxon>Spiralia</taxon>
        <taxon>Lophotrochozoa</taxon>
        <taxon>Mollusca</taxon>
        <taxon>Bivalvia</taxon>
        <taxon>Autobranchia</taxon>
        <taxon>Pteriomorphia</taxon>
        <taxon>Pterioida</taxon>
        <taxon>Pterioidea</taxon>
        <taxon>Pteriidae</taxon>
        <taxon>Pinctada</taxon>
    </lineage>
</organism>
<evidence type="ECO:0000256" key="3">
    <source>
        <dbReference type="ARBA" id="ARBA00022737"/>
    </source>
</evidence>
<dbReference type="GO" id="GO:0005634">
    <property type="term" value="C:nucleus"/>
    <property type="evidence" value="ECO:0007669"/>
    <property type="project" value="TreeGrafter"/>
</dbReference>
<keyword evidence="3" id="KW-0677">Repeat</keyword>
<evidence type="ECO:0000256" key="4">
    <source>
        <dbReference type="SAM" id="MobiDB-lite"/>
    </source>
</evidence>
<feature type="compositionally biased region" description="Basic residues" evidence="4">
    <location>
        <begin position="279"/>
        <end position="289"/>
    </location>
</feature>
<dbReference type="Pfam" id="PF13516">
    <property type="entry name" value="LRR_6"/>
    <property type="match status" value="1"/>
</dbReference>
<dbReference type="PANTHER" id="PTHR24113">
    <property type="entry name" value="RAN GTPASE-ACTIVATING PROTEIN 1"/>
    <property type="match status" value="1"/>
</dbReference>
<protein>
    <submittedName>
        <fullName evidence="5">Uncharacterized protein</fullName>
    </submittedName>
</protein>
<sequence length="416" mass="46964">MPKKKGKKKGGKKAKAKVEGAEDIVQSLLKCYERNCTLTDSQMCPGIKNALRECKENETVLNRFILEPEPVEKPGDMPVLLEPLLAAFRQERYIYITFLHLWGYPMSYENAATLGLLLEKGCYPFKCIELEDCLLEPYSVYRLARSFNHCSILTTINLDYNEFGDEGCKNLCKGLEGNTTMLSVSMCYCDLTVESGKYLGGLISSTAVRDLFVDGNNLECDGLLEIIKTCVEQAKYEAARRAEEALRKEQEELEKAAKEKEGKYKSGGETSGDEGKDKEKKKKKKKGKKKEKEPAAPPPVGPWIHKLHIADNGIDGLVYGKEFAPLMMTRTLQELIRFSDCFEELDLEDNLIGDLAAREILEALEYRKEHEKLGGVKLRTTHRLNADTFNSIVKLGSGLKKKKKKGKKVRIMHDML</sequence>
<dbReference type="InterPro" id="IPR032675">
    <property type="entry name" value="LRR_dom_sf"/>
</dbReference>
<dbReference type="EMBL" id="VSWD01000008">
    <property type="protein sequence ID" value="KAK3095694.1"/>
    <property type="molecule type" value="Genomic_DNA"/>
</dbReference>